<keyword evidence="8" id="KW-0406">Ion transport</keyword>
<keyword evidence="11" id="KW-0472">Membrane</keyword>
<dbReference type="Proteomes" id="UP001328107">
    <property type="component" value="Unassembled WGS sequence"/>
</dbReference>
<keyword evidence="9" id="KW-0407">Ion channel</keyword>
<dbReference type="SUPFAM" id="SSF48403">
    <property type="entry name" value="Ankyrin repeat"/>
    <property type="match status" value="1"/>
</dbReference>
<evidence type="ECO:0008006" key="14">
    <source>
        <dbReference type="Google" id="ProtNLM"/>
    </source>
</evidence>
<keyword evidence="11" id="KW-1133">Transmembrane helix</keyword>
<name>A0AAN5CIF8_9BILA</name>
<sequence>FEQRTLFRSMYFGEYPLSFAACMNDPDSFRILVSYRANINAQDTNGNTVLHMCVIHENMEMLRLTIELGAKLKMKNRQNLTPLTLAAKLAKSRMFTELLEHETFTHWEYGNISEVFHPLAGIDTINQENGDIDETSALSQAVYGKQTAHLKLLDGLLEELLDAKWQAFARKEVIRSLSFFAIYYLFFFTAFMQRPFSKVTELETNGSINGFGKHVEDASGYDESRERCHLLHYNDLPIIQGWLRLGCE</sequence>
<feature type="non-terminal residue" evidence="12">
    <location>
        <position position="248"/>
    </location>
</feature>
<keyword evidence="3" id="KW-1003">Cell membrane</keyword>
<evidence type="ECO:0000256" key="5">
    <source>
        <dbReference type="ARBA" id="ARBA00022673"/>
    </source>
</evidence>
<reference evidence="13" key="1">
    <citation type="submission" date="2022-10" db="EMBL/GenBank/DDBJ databases">
        <title>Genome assembly of Pristionchus species.</title>
        <authorList>
            <person name="Yoshida K."/>
            <person name="Sommer R.J."/>
        </authorList>
    </citation>
    <scope>NUCLEOTIDE SEQUENCE [LARGE SCALE GENOMIC DNA]</scope>
    <source>
        <strain evidence="13">RS5460</strain>
    </source>
</reference>
<keyword evidence="7" id="KW-0106">Calcium</keyword>
<proteinExistence type="predicted"/>
<evidence type="ECO:0000313" key="12">
    <source>
        <dbReference type="EMBL" id="GMR44981.1"/>
    </source>
</evidence>
<feature type="repeat" description="ANK" evidence="10">
    <location>
        <begin position="12"/>
        <end position="44"/>
    </location>
</feature>
<evidence type="ECO:0000256" key="1">
    <source>
        <dbReference type="ARBA" id="ARBA00004651"/>
    </source>
</evidence>
<evidence type="ECO:0000256" key="3">
    <source>
        <dbReference type="ARBA" id="ARBA00022475"/>
    </source>
</evidence>
<evidence type="ECO:0000313" key="13">
    <source>
        <dbReference type="Proteomes" id="UP001328107"/>
    </source>
</evidence>
<dbReference type="PROSITE" id="PS50297">
    <property type="entry name" value="ANK_REP_REGION"/>
    <property type="match status" value="1"/>
</dbReference>
<dbReference type="InterPro" id="IPR024862">
    <property type="entry name" value="TRPV"/>
</dbReference>
<dbReference type="InterPro" id="IPR036770">
    <property type="entry name" value="Ankyrin_rpt-contain_sf"/>
</dbReference>
<keyword evidence="13" id="KW-1185">Reference proteome</keyword>
<comment type="caution">
    <text evidence="12">The sequence shown here is derived from an EMBL/GenBank/DDBJ whole genome shotgun (WGS) entry which is preliminary data.</text>
</comment>
<feature type="repeat" description="ANK" evidence="10">
    <location>
        <begin position="45"/>
        <end position="77"/>
    </location>
</feature>
<evidence type="ECO:0000256" key="4">
    <source>
        <dbReference type="ARBA" id="ARBA00022568"/>
    </source>
</evidence>
<keyword evidence="6" id="KW-0677">Repeat</keyword>
<gene>
    <name evidence="12" type="ORF">PMAYCL1PPCAC_15176</name>
</gene>
<dbReference type="AlphaFoldDB" id="A0AAN5CIF8"/>
<feature type="non-terminal residue" evidence="12">
    <location>
        <position position="1"/>
    </location>
</feature>
<accession>A0AAN5CIF8</accession>
<keyword evidence="2" id="KW-0813">Transport</keyword>
<dbReference type="GO" id="GO:0098703">
    <property type="term" value="P:calcium ion import across plasma membrane"/>
    <property type="evidence" value="ECO:0007669"/>
    <property type="project" value="TreeGrafter"/>
</dbReference>
<dbReference type="GO" id="GO:0005262">
    <property type="term" value="F:calcium channel activity"/>
    <property type="evidence" value="ECO:0007669"/>
    <property type="project" value="UniProtKB-KW"/>
</dbReference>
<keyword evidence="11" id="KW-0812">Transmembrane</keyword>
<dbReference type="EMBL" id="BTRK01000004">
    <property type="protein sequence ID" value="GMR44981.1"/>
    <property type="molecule type" value="Genomic_DNA"/>
</dbReference>
<dbReference type="Gene3D" id="1.25.40.20">
    <property type="entry name" value="Ankyrin repeat-containing domain"/>
    <property type="match status" value="1"/>
</dbReference>
<evidence type="ECO:0000256" key="8">
    <source>
        <dbReference type="ARBA" id="ARBA00023065"/>
    </source>
</evidence>
<evidence type="ECO:0000256" key="6">
    <source>
        <dbReference type="ARBA" id="ARBA00022737"/>
    </source>
</evidence>
<evidence type="ECO:0000256" key="10">
    <source>
        <dbReference type="PROSITE-ProRule" id="PRU00023"/>
    </source>
</evidence>
<dbReference type="PANTHER" id="PTHR10582">
    <property type="entry name" value="TRANSIENT RECEPTOR POTENTIAL ION CHANNEL PROTEIN"/>
    <property type="match status" value="1"/>
</dbReference>
<comment type="subcellular location">
    <subcellularLocation>
        <location evidence="1">Cell membrane</location>
        <topology evidence="1">Multi-pass membrane protein</topology>
    </subcellularLocation>
</comment>
<dbReference type="SMART" id="SM00248">
    <property type="entry name" value="ANK"/>
    <property type="match status" value="3"/>
</dbReference>
<evidence type="ECO:0000256" key="9">
    <source>
        <dbReference type="ARBA" id="ARBA00023303"/>
    </source>
</evidence>
<keyword evidence="4" id="KW-0109">Calcium transport</keyword>
<evidence type="ECO:0000256" key="11">
    <source>
        <dbReference type="SAM" id="Phobius"/>
    </source>
</evidence>
<evidence type="ECO:0000256" key="2">
    <source>
        <dbReference type="ARBA" id="ARBA00022448"/>
    </source>
</evidence>
<organism evidence="12 13">
    <name type="scientific">Pristionchus mayeri</name>
    <dbReference type="NCBI Taxonomy" id="1317129"/>
    <lineage>
        <taxon>Eukaryota</taxon>
        <taxon>Metazoa</taxon>
        <taxon>Ecdysozoa</taxon>
        <taxon>Nematoda</taxon>
        <taxon>Chromadorea</taxon>
        <taxon>Rhabditida</taxon>
        <taxon>Rhabditina</taxon>
        <taxon>Diplogasteromorpha</taxon>
        <taxon>Diplogasteroidea</taxon>
        <taxon>Neodiplogasteridae</taxon>
        <taxon>Pristionchus</taxon>
    </lineage>
</organism>
<protein>
    <recommendedName>
        <fullName evidence="14">ANK_REP_REGION domain-containing protein</fullName>
    </recommendedName>
</protein>
<dbReference type="Pfam" id="PF12796">
    <property type="entry name" value="Ank_2"/>
    <property type="match status" value="1"/>
</dbReference>
<evidence type="ECO:0000256" key="7">
    <source>
        <dbReference type="ARBA" id="ARBA00022837"/>
    </source>
</evidence>
<feature type="transmembrane region" description="Helical" evidence="11">
    <location>
        <begin position="173"/>
        <end position="192"/>
    </location>
</feature>
<dbReference type="PROSITE" id="PS50088">
    <property type="entry name" value="ANK_REPEAT"/>
    <property type="match status" value="2"/>
</dbReference>
<dbReference type="PANTHER" id="PTHR10582:SF30">
    <property type="entry name" value="ION TRANSPORT DOMAIN-CONTAINING PROTEIN"/>
    <property type="match status" value="1"/>
</dbReference>
<dbReference type="InterPro" id="IPR002110">
    <property type="entry name" value="Ankyrin_rpt"/>
</dbReference>
<keyword evidence="10" id="KW-0040">ANK repeat</keyword>
<keyword evidence="5" id="KW-0107">Calcium channel</keyword>
<dbReference type="GO" id="GO:0005886">
    <property type="term" value="C:plasma membrane"/>
    <property type="evidence" value="ECO:0007669"/>
    <property type="project" value="UniProtKB-SubCell"/>
</dbReference>